<evidence type="ECO:0000256" key="1">
    <source>
        <dbReference type="SAM" id="SignalP"/>
    </source>
</evidence>
<keyword evidence="1" id="KW-0732">Signal</keyword>
<evidence type="ECO:0008006" key="4">
    <source>
        <dbReference type="Google" id="ProtNLM"/>
    </source>
</evidence>
<dbReference type="OrthoDB" id="2502033at2"/>
<feature type="signal peptide" evidence="1">
    <location>
        <begin position="1"/>
        <end position="25"/>
    </location>
</feature>
<dbReference type="AlphaFoldDB" id="A0A165QNW8"/>
<dbReference type="Proteomes" id="UP000076563">
    <property type="component" value="Unassembled WGS sequence"/>
</dbReference>
<dbReference type="EMBL" id="LQRA01000070">
    <property type="protein sequence ID" value="KZE75832.1"/>
    <property type="molecule type" value="Genomic_DNA"/>
</dbReference>
<proteinExistence type="predicted"/>
<sequence>MRNKSTLAFLLGIGLSLAAAVHGYASEYADTPTEPADAVRIPRTLSLLQDTPYYVIPNALVNKAEGTFSPQTVEVIEAETRWAEMPNWWKIRTTFGDRWIKTEPGNIDVPPPSKITLMENTPIYAKAGTQLQPSAVLSPQQVEVVGAEKQWFYSPKHDENELKWLKIRTSWLGDQWIRLPLKQIGSYYSHTKKKYYGTAEFSSVPLWNHSVDSSASRRQIRDQIFTETGEFQTPLGSFYQVETPDGTSWTRYPGEFVAEANETIKRWQSAPLYPSPSPYSGKPNVAAPQSLTVLEKIEATPVRSSEGTWYHVRANEGKGWFNPKYADPEDAKPDNTEIALQSDKTWLYQYPDSSQLLNYGVLGPQKIHASAAWTAPNGVRWFQIPTFLGNAWINLNPTRDRLQLPGRKQDMQISGEISHKGAIYKTDNTLTFGDKKVGYERDSELFFHSGVVANMYQYTVSGPDQENGWTFAHPSGYSFRIKTGEKKAVISWKGEPRRSVILSGAPVASTDQKAPDLRIDEMRMLFGASTEVTPNHSEVLLHSAEYTLGTFNPPTEVKGSVLHLSALCYDAGSPQPNEVGNRLKIYVYDRSSDAPSDSFAGAVVASEELLFSFDMYRALYDLSLKKPLQPGVNRLTAVFKVGERIIFEQDFDVTAR</sequence>
<evidence type="ECO:0000313" key="3">
    <source>
        <dbReference type="Proteomes" id="UP000076563"/>
    </source>
</evidence>
<comment type="caution">
    <text evidence="2">The sequence shown here is derived from an EMBL/GenBank/DDBJ whole genome shotgun (WGS) entry which is preliminary data.</text>
</comment>
<evidence type="ECO:0000313" key="2">
    <source>
        <dbReference type="EMBL" id="KZE75832.1"/>
    </source>
</evidence>
<reference evidence="3" key="1">
    <citation type="submission" date="2016-01" db="EMBL/GenBank/DDBJ databases">
        <title>Draft genome of Chromobacterium sp. F49.</title>
        <authorList>
            <person name="Hong K.W."/>
        </authorList>
    </citation>
    <scope>NUCLEOTIDE SEQUENCE [LARGE SCALE GENOMIC DNA]</scope>
    <source>
        <strain evidence="3">M63</strain>
    </source>
</reference>
<name>A0A165QNW8_9BACL</name>
<keyword evidence="3" id="KW-1185">Reference proteome</keyword>
<gene>
    <name evidence="2" type="ORF">AV654_25530</name>
</gene>
<accession>A0A165QNW8</accession>
<protein>
    <recommendedName>
        <fullName evidence="4">WW domain-containing protein</fullName>
    </recommendedName>
</protein>
<dbReference type="RefSeq" id="WP_063184620.1">
    <property type="nucleotide sequence ID" value="NZ_LQRA01000070.1"/>
</dbReference>
<feature type="chain" id="PRO_5007865233" description="WW domain-containing protein" evidence="1">
    <location>
        <begin position="26"/>
        <end position="656"/>
    </location>
</feature>
<organism evidence="2 3">
    <name type="scientific">Paenibacillus elgii</name>
    <dbReference type="NCBI Taxonomy" id="189691"/>
    <lineage>
        <taxon>Bacteria</taxon>
        <taxon>Bacillati</taxon>
        <taxon>Bacillota</taxon>
        <taxon>Bacilli</taxon>
        <taxon>Bacillales</taxon>
        <taxon>Paenibacillaceae</taxon>
        <taxon>Paenibacillus</taxon>
    </lineage>
</organism>
<dbReference type="eggNOG" id="COG0657">
    <property type="taxonomic scope" value="Bacteria"/>
</dbReference>